<evidence type="ECO:0000313" key="2">
    <source>
        <dbReference type="Proteomes" id="UP001576726"/>
    </source>
</evidence>
<comment type="caution">
    <text evidence="1">The sequence shown here is derived from an EMBL/GenBank/DDBJ whole genome shotgun (WGS) entry which is preliminary data.</text>
</comment>
<dbReference type="Proteomes" id="UP001576726">
    <property type="component" value="Unassembled WGS sequence"/>
</dbReference>
<keyword evidence="2" id="KW-1185">Reference proteome</keyword>
<name>A0ABV4VXL1_9GAMM</name>
<dbReference type="EMBL" id="JBHFGJ010000006">
    <property type="protein sequence ID" value="MFB2653879.1"/>
    <property type="molecule type" value="Genomic_DNA"/>
</dbReference>
<sequence>MSLPVMVYRWDDAGAPQLTNGKPSEIIAILKKCLVEGYGTKAGAGWSVAFENAAAFKIAFRNSTTEASGGFVQFWSVDGTDANSGNMRFRGAKSMTALDTFIDAQYQMQFSISTAVDYWVVIATSAGFWFFSTNNLASPNSSSYSKGCFFIGDLDAFTANDPGRFVNIMNGNSSDMTSHSWSMSFDAAITGGTIICKIYDADGSANFINYKLDPRYNSGTLTTTGVPTGDRVFFQPLIISTVSNVDGNDRLGVINTNSIIQPYIRGALPGLLHSPSTGYSDQPWPVIESINGQQHMLMPGYRFGRTWINLETWYA</sequence>
<evidence type="ECO:0000313" key="1">
    <source>
        <dbReference type="EMBL" id="MFB2653879.1"/>
    </source>
</evidence>
<accession>A0ABV4VXL1</accession>
<proteinExistence type="predicted"/>
<organism evidence="1 2">
    <name type="scientific">Shewanella seohaensis</name>
    <dbReference type="NCBI Taxonomy" id="755175"/>
    <lineage>
        <taxon>Bacteria</taxon>
        <taxon>Pseudomonadati</taxon>
        <taxon>Pseudomonadota</taxon>
        <taxon>Gammaproteobacteria</taxon>
        <taxon>Alteromonadales</taxon>
        <taxon>Shewanellaceae</taxon>
        <taxon>Shewanella</taxon>
    </lineage>
</organism>
<evidence type="ECO:0008006" key="3">
    <source>
        <dbReference type="Google" id="ProtNLM"/>
    </source>
</evidence>
<gene>
    <name evidence="1" type="ORF">ACE02L_14160</name>
</gene>
<reference evidence="1 2" key="1">
    <citation type="submission" date="2024-09" db="EMBL/GenBank/DDBJ databases">
        <authorList>
            <person name="Zhang Y."/>
        </authorList>
    </citation>
    <scope>NUCLEOTIDE SEQUENCE [LARGE SCALE GENOMIC DNA]</scope>
    <source>
        <strain evidence="1 2">SH314</strain>
    </source>
</reference>
<protein>
    <recommendedName>
        <fullName evidence="3">Tail fiber protein</fullName>
    </recommendedName>
</protein>
<dbReference type="RefSeq" id="WP_374919589.1">
    <property type="nucleotide sequence ID" value="NZ_JBHFGJ010000006.1"/>
</dbReference>